<gene>
    <name evidence="3" type="ORF">SteCoe_19380</name>
</gene>
<feature type="chain" id="PRO_5013362991" evidence="2">
    <location>
        <begin position="16"/>
        <end position="612"/>
    </location>
</feature>
<evidence type="ECO:0000256" key="2">
    <source>
        <dbReference type="SAM" id="SignalP"/>
    </source>
</evidence>
<dbReference type="PANTHER" id="PTHR11102">
    <property type="entry name" value="SEL-1-LIKE PROTEIN"/>
    <property type="match status" value="1"/>
</dbReference>
<protein>
    <submittedName>
        <fullName evidence="3">Uncharacterized protein</fullName>
    </submittedName>
</protein>
<dbReference type="OrthoDB" id="289223at2759"/>
<comment type="similarity">
    <text evidence="1">Belongs to the sel-1 family.</text>
</comment>
<dbReference type="EMBL" id="MPUH01000426">
    <property type="protein sequence ID" value="OMJ80385.1"/>
    <property type="molecule type" value="Genomic_DNA"/>
</dbReference>
<comment type="caution">
    <text evidence="3">The sequence shown here is derived from an EMBL/GenBank/DDBJ whole genome shotgun (WGS) entry which is preliminary data.</text>
</comment>
<dbReference type="InterPro" id="IPR011990">
    <property type="entry name" value="TPR-like_helical_dom_sf"/>
</dbReference>
<name>A0A1R2BUY3_9CILI</name>
<dbReference type="SUPFAM" id="SSF81901">
    <property type="entry name" value="HCP-like"/>
    <property type="match status" value="3"/>
</dbReference>
<accession>A0A1R2BUY3</accession>
<feature type="signal peptide" evidence="2">
    <location>
        <begin position="1"/>
        <end position="15"/>
    </location>
</feature>
<dbReference type="Pfam" id="PF08238">
    <property type="entry name" value="Sel1"/>
    <property type="match status" value="7"/>
</dbReference>
<dbReference type="SMART" id="SM00671">
    <property type="entry name" value="SEL1"/>
    <property type="match status" value="7"/>
</dbReference>
<keyword evidence="2" id="KW-0732">Signal</keyword>
<evidence type="ECO:0000313" key="4">
    <source>
        <dbReference type="Proteomes" id="UP000187209"/>
    </source>
</evidence>
<dbReference type="InterPro" id="IPR006597">
    <property type="entry name" value="Sel1-like"/>
</dbReference>
<dbReference type="Gene3D" id="1.25.40.10">
    <property type="entry name" value="Tetratricopeptide repeat domain"/>
    <property type="match status" value="2"/>
</dbReference>
<keyword evidence="4" id="KW-1185">Reference proteome</keyword>
<dbReference type="InterPro" id="IPR050767">
    <property type="entry name" value="Sel1_AlgK"/>
</dbReference>
<organism evidence="3 4">
    <name type="scientific">Stentor coeruleus</name>
    <dbReference type="NCBI Taxonomy" id="5963"/>
    <lineage>
        <taxon>Eukaryota</taxon>
        <taxon>Sar</taxon>
        <taxon>Alveolata</taxon>
        <taxon>Ciliophora</taxon>
        <taxon>Postciliodesmatophora</taxon>
        <taxon>Heterotrichea</taxon>
        <taxon>Heterotrichida</taxon>
        <taxon>Stentoridae</taxon>
        <taxon>Stentor</taxon>
    </lineage>
</organism>
<evidence type="ECO:0000313" key="3">
    <source>
        <dbReference type="EMBL" id="OMJ80385.1"/>
    </source>
</evidence>
<sequence>MSFFPFISLFVFCYARHIDSYYELAKGMLDHVEHYKFEEIYELLVESMNLGNPESFTALGELYLFGNIELNIERNFKLAGEYLEKAVELGSNRGLFFAYVITQENLLTNEFEEIDSIIQFEKFPKKFTLSSSKSEDLLKLAQLSAIYECIKSRNHTTPAFLLKSLENDSKPAVNFPYLEDETCNLDEETTYSALLLAYHGRNHIEKLGKPEHNFKRIDLEMETIYGENAEKQISLLSKHFETHRFTPGMISLSKDYIHGNQQAGIEPDATQAKELLDRAINLGDYKASADLGNMYYKGLGVDKNITKALEYFNQAKEANSVDAYRILSIIYQRGDGVEVNNTLAFEYAKTAAELGDVQSINNLGVYYMLGIGVEVDKNKGIELMNKSAILGSFAAKYNVGCLYFNGEDIEKDFNRAFKLFMEVIYEAQIDGFMAKAYKMFRAGDLEGSYLNFISAAALGYQEARRSLVYLFDKDLNVSVCKMGKEYCMGVWLYRSIIENGDKWSYTKLAGILLKGGESFLPDLLAAHEYYQNAPVTGEILYKLAYMYENGIGCNKDIEKALELYERIIYLSKKREIDLFAMYPAMISLNYLKLKKWVHSILGEWNFIEIFKN</sequence>
<proteinExistence type="inferred from homology"/>
<dbReference type="PANTHER" id="PTHR11102:SF147">
    <property type="entry name" value="SEL1L ADAPTOR SUBUNIT OF ERAD E3 UBIQUITIN LIGASE"/>
    <property type="match status" value="1"/>
</dbReference>
<reference evidence="3 4" key="1">
    <citation type="submission" date="2016-11" db="EMBL/GenBank/DDBJ databases">
        <title>The macronuclear genome of Stentor coeruleus: a giant cell with tiny introns.</title>
        <authorList>
            <person name="Slabodnick M."/>
            <person name="Ruby J.G."/>
            <person name="Reiff S.B."/>
            <person name="Swart E.C."/>
            <person name="Gosai S."/>
            <person name="Prabakaran S."/>
            <person name="Witkowska E."/>
            <person name="Larue G.E."/>
            <person name="Fisher S."/>
            <person name="Freeman R.M."/>
            <person name="Gunawardena J."/>
            <person name="Chu W."/>
            <person name="Stover N.A."/>
            <person name="Gregory B.D."/>
            <person name="Nowacki M."/>
            <person name="Derisi J."/>
            <person name="Roy S.W."/>
            <person name="Marshall W.F."/>
            <person name="Sood P."/>
        </authorList>
    </citation>
    <scope>NUCLEOTIDE SEQUENCE [LARGE SCALE GENOMIC DNA]</scope>
    <source>
        <strain evidence="3">WM001</strain>
    </source>
</reference>
<dbReference type="Proteomes" id="UP000187209">
    <property type="component" value="Unassembled WGS sequence"/>
</dbReference>
<evidence type="ECO:0000256" key="1">
    <source>
        <dbReference type="ARBA" id="ARBA00038101"/>
    </source>
</evidence>
<dbReference type="AlphaFoldDB" id="A0A1R2BUY3"/>